<comment type="caution">
    <text evidence="1">The sequence shown here is derived from an EMBL/GenBank/DDBJ whole genome shotgun (WGS) entry which is preliminary data.</text>
</comment>
<evidence type="ECO:0000313" key="1">
    <source>
        <dbReference type="EMBL" id="TQD79457.1"/>
    </source>
</evidence>
<reference evidence="1 2" key="1">
    <citation type="journal article" date="2019" name="G3 (Bethesda)">
        <title>Sequencing of a Wild Apple (Malus baccata) Genome Unravels the Differences Between Cultivated and Wild Apple Species Regarding Disease Resistance and Cold Tolerance.</title>
        <authorList>
            <person name="Chen X."/>
        </authorList>
    </citation>
    <scope>NUCLEOTIDE SEQUENCE [LARGE SCALE GENOMIC DNA]</scope>
    <source>
        <strain evidence="2">cv. Shandingzi</strain>
        <tissue evidence="1">Leaves</tissue>
    </source>
</reference>
<sequence>MVANSLTSLLNLEIEFKIFLQEDGITIASILLFLVYGMHFNEQWKSRTTPYVTVPEQHCVSHHVFSYVIGKRWILVELELHHKKTGKCIRMLTFGSEEICLTVSVSWQNELFKFLELDTTHPPYVFKCQLYTLTEVMKDMVEALGLLRSSKSSMYNIGVAYDVLKFNDFNDSERMAVFNILYRLVPSISLFQKMEFYDNQTLGGPGITEKGYEMCFLEGKMIEKDITPMVASLTVVW</sequence>
<protein>
    <submittedName>
        <fullName evidence="1">Uncharacterized protein</fullName>
    </submittedName>
</protein>
<keyword evidence="2" id="KW-1185">Reference proteome</keyword>
<dbReference type="STRING" id="106549.A0A540KZ08"/>
<gene>
    <name evidence="1" type="ORF">C1H46_034976</name>
</gene>
<proteinExistence type="predicted"/>
<dbReference type="Gene3D" id="3.10.20.90">
    <property type="entry name" value="Phosphatidylinositol 3-kinase Catalytic Subunit, Chain A, domain 1"/>
    <property type="match status" value="1"/>
</dbReference>
<accession>A0A540KZ08</accession>
<name>A0A540KZ08_MALBA</name>
<dbReference type="AlphaFoldDB" id="A0A540KZ08"/>
<organism evidence="1 2">
    <name type="scientific">Malus baccata</name>
    <name type="common">Siberian crab apple</name>
    <name type="synonym">Pyrus baccata</name>
    <dbReference type="NCBI Taxonomy" id="106549"/>
    <lineage>
        <taxon>Eukaryota</taxon>
        <taxon>Viridiplantae</taxon>
        <taxon>Streptophyta</taxon>
        <taxon>Embryophyta</taxon>
        <taxon>Tracheophyta</taxon>
        <taxon>Spermatophyta</taxon>
        <taxon>Magnoliopsida</taxon>
        <taxon>eudicotyledons</taxon>
        <taxon>Gunneridae</taxon>
        <taxon>Pentapetalae</taxon>
        <taxon>rosids</taxon>
        <taxon>fabids</taxon>
        <taxon>Rosales</taxon>
        <taxon>Rosaceae</taxon>
        <taxon>Amygdaloideae</taxon>
        <taxon>Maleae</taxon>
        <taxon>Malus</taxon>
    </lineage>
</organism>
<evidence type="ECO:0000313" key="2">
    <source>
        <dbReference type="Proteomes" id="UP000315295"/>
    </source>
</evidence>
<dbReference type="EMBL" id="VIEB01000857">
    <property type="protein sequence ID" value="TQD79457.1"/>
    <property type="molecule type" value="Genomic_DNA"/>
</dbReference>
<dbReference type="Proteomes" id="UP000315295">
    <property type="component" value="Unassembled WGS sequence"/>
</dbReference>